<feature type="active site" evidence="9">
    <location>
        <position position="129"/>
    </location>
</feature>
<evidence type="ECO:0000256" key="2">
    <source>
        <dbReference type="ARBA" id="ARBA00012571"/>
    </source>
</evidence>
<gene>
    <name evidence="13" type="ORF">DCS_03953</name>
</gene>
<accession>A0A151GIM3</accession>
<keyword evidence="3" id="KW-0540">Nuclease</keyword>
<dbReference type="SUPFAM" id="SSF55895">
    <property type="entry name" value="Ribonuclease Rh-like"/>
    <property type="match status" value="1"/>
</dbReference>
<dbReference type="CDD" id="cd01061">
    <property type="entry name" value="RNase_T2_euk"/>
    <property type="match status" value="1"/>
</dbReference>
<evidence type="ECO:0000256" key="3">
    <source>
        <dbReference type="ARBA" id="ARBA00022722"/>
    </source>
</evidence>
<proteinExistence type="inferred from homology"/>
<evidence type="ECO:0000256" key="4">
    <source>
        <dbReference type="ARBA" id="ARBA00022759"/>
    </source>
</evidence>
<evidence type="ECO:0000256" key="1">
    <source>
        <dbReference type="ARBA" id="ARBA00007469"/>
    </source>
</evidence>
<evidence type="ECO:0000256" key="8">
    <source>
        <dbReference type="ARBA" id="ARBA00023239"/>
    </source>
</evidence>
<feature type="chain" id="PRO_5007580668" description="ribonuclease T2" evidence="12">
    <location>
        <begin position="20"/>
        <end position="264"/>
    </location>
</feature>
<dbReference type="AlphaFoldDB" id="A0A151GIM3"/>
<dbReference type="InterPro" id="IPR018188">
    <property type="entry name" value="RNase_T2_His_AS_1"/>
</dbReference>
<keyword evidence="8" id="KW-0456">Lyase</keyword>
<evidence type="ECO:0000313" key="14">
    <source>
        <dbReference type="Proteomes" id="UP000076580"/>
    </source>
</evidence>
<evidence type="ECO:0000256" key="10">
    <source>
        <dbReference type="RuleBase" id="RU004328"/>
    </source>
</evidence>
<dbReference type="EMBL" id="LAYC01000002">
    <property type="protein sequence ID" value="KYK56947.1"/>
    <property type="molecule type" value="Genomic_DNA"/>
</dbReference>
<dbReference type="InterPro" id="IPR033697">
    <property type="entry name" value="Ribonuclease_T2_eukaryotic"/>
</dbReference>
<dbReference type="RefSeq" id="XP_040656299.1">
    <property type="nucleotide sequence ID" value="XM_040801266.1"/>
</dbReference>
<keyword evidence="6" id="KW-1015">Disulfide bond</keyword>
<feature type="region of interest" description="Disordered" evidence="11">
    <location>
        <begin position="233"/>
        <end position="264"/>
    </location>
</feature>
<dbReference type="InterPro" id="IPR036430">
    <property type="entry name" value="RNase_T2-like_sf"/>
</dbReference>
<protein>
    <recommendedName>
        <fullName evidence="2">ribonuclease T2</fullName>
        <ecNumber evidence="2">4.6.1.19</ecNumber>
    </recommendedName>
</protein>
<evidence type="ECO:0000256" key="5">
    <source>
        <dbReference type="ARBA" id="ARBA00022801"/>
    </source>
</evidence>
<keyword evidence="14" id="KW-1185">Reference proteome</keyword>
<dbReference type="GO" id="GO:0033897">
    <property type="term" value="F:ribonuclease T2 activity"/>
    <property type="evidence" value="ECO:0007669"/>
    <property type="project" value="UniProtKB-EC"/>
</dbReference>
<dbReference type="Gene3D" id="3.90.730.10">
    <property type="entry name" value="Ribonuclease T2-like"/>
    <property type="match status" value="1"/>
</dbReference>
<dbReference type="PANTHER" id="PTHR11240">
    <property type="entry name" value="RIBONUCLEASE T2"/>
    <property type="match status" value="1"/>
</dbReference>
<dbReference type="OrthoDB" id="435754at2759"/>
<dbReference type="FunFam" id="3.90.730.10:FF:000004">
    <property type="entry name" value="Ribonuclease T2-like"/>
    <property type="match status" value="1"/>
</dbReference>
<dbReference type="GeneID" id="63716596"/>
<evidence type="ECO:0000256" key="6">
    <source>
        <dbReference type="ARBA" id="ARBA00023157"/>
    </source>
</evidence>
<dbReference type="STRING" id="98403.A0A151GIM3"/>
<evidence type="ECO:0000256" key="11">
    <source>
        <dbReference type="SAM" id="MobiDB-lite"/>
    </source>
</evidence>
<evidence type="ECO:0000256" key="12">
    <source>
        <dbReference type="SAM" id="SignalP"/>
    </source>
</evidence>
<name>A0A151GIM3_DRECN</name>
<keyword evidence="12" id="KW-0732">Signal</keyword>
<comment type="caution">
    <text evidence="13">The sequence shown here is derived from an EMBL/GenBank/DDBJ whole genome shotgun (WGS) entry which is preliminary data.</text>
</comment>
<dbReference type="Pfam" id="PF00445">
    <property type="entry name" value="Ribonuclease_T2"/>
    <property type="match status" value="1"/>
</dbReference>
<dbReference type="EC" id="4.6.1.19" evidence="2"/>
<dbReference type="Proteomes" id="UP000076580">
    <property type="component" value="Chromosome 02"/>
</dbReference>
<dbReference type="GO" id="GO:0016787">
    <property type="term" value="F:hydrolase activity"/>
    <property type="evidence" value="ECO:0007669"/>
    <property type="project" value="UniProtKB-KW"/>
</dbReference>
<evidence type="ECO:0000313" key="13">
    <source>
        <dbReference type="EMBL" id="KYK56947.1"/>
    </source>
</evidence>
<dbReference type="PANTHER" id="PTHR11240:SF22">
    <property type="entry name" value="RIBONUCLEASE T2"/>
    <property type="match status" value="1"/>
</dbReference>
<dbReference type="PROSITE" id="PS00530">
    <property type="entry name" value="RNASE_T2_1"/>
    <property type="match status" value="1"/>
</dbReference>
<dbReference type="PROSITE" id="PS00531">
    <property type="entry name" value="RNASE_T2_2"/>
    <property type="match status" value="1"/>
</dbReference>
<evidence type="ECO:0000256" key="7">
    <source>
        <dbReference type="ARBA" id="ARBA00023180"/>
    </source>
</evidence>
<dbReference type="InParanoid" id="A0A151GIM3"/>
<keyword evidence="4" id="KW-0255">Endonuclease</keyword>
<evidence type="ECO:0000256" key="9">
    <source>
        <dbReference type="PIRSR" id="PIRSR633697-1"/>
    </source>
</evidence>
<organism evidence="13 14">
    <name type="scientific">Drechmeria coniospora</name>
    <name type="common">Nematophagous fungus</name>
    <name type="synonym">Meria coniospora</name>
    <dbReference type="NCBI Taxonomy" id="98403"/>
    <lineage>
        <taxon>Eukaryota</taxon>
        <taxon>Fungi</taxon>
        <taxon>Dikarya</taxon>
        <taxon>Ascomycota</taxon>
        <taxon>Pezizomycotina</taxon>
        <taxon>Sordariomycetes</taxon>
        <taxon>Hypocreomycetidae</taxon>
        <taxon>Hypocreales</taxon>
        <taxon>Ophiocordycipitaceae</taxon>
        <taxon>Drechmeria</taxon>
    </lineage>
</organism>
<comment type="similarity">
    <text evidence="1 10">Belongs to the RNase T2 family.</text>
</comment>
<keyword evidence="7" id="KW-0325">Glycoprotein</keyword>
<keyword evidence="5" id="KW-0378">Hydrolase</keyword>
<dbReference type="GO" id="GO:0003723">
    <property type="term" value="F:RNA binding"/>
    <property type="evidence" value="ECO:0007669"/>
    <property type="project" value="InterPro"/>
</dbReference>
<dbReference type="GO" id="GO:0005576">
    <property type="term" value="C:extracellular region"/>
    <property type="evidence" value="ECO:0007669"/>
    <property type="project" value="TreeGrafter"/>
</dbReference>
<dbReference type="GO" id="GO:0006401">
    <property type="term" value="P:RNA catabolic process"/>
    <property type="evidence" value="ECO:0007669"/>
    <property type="project" value="TreeGrafter"/>
</dbReference>
<feature type="active site" evidence="9">
    <location>
        <position position="71"/>
    </location>
</feature>
<feature type="compositionally biased region" description="Basic and acidic residues" evidence="11">
    <location>
        <begin position="255"/>
        <end position="264"/>
    </location>
</feature>
<dbReference type="InterPro" id="IPR033130">
    <property type="entry name" value="RNase_T2_His_AS_2"/>
</dbReference>
<feature type="signal peptide" evidence="12">
    <location>
        <begin position="1"/>
        <end position="19"/>
    </location>
</feature>
<feature type="active site" evidence="9">
    <location>
        <position position="125"/>
    </location>
</feature>
<dbReference type="FunCoup" id="A0A151GIM3">
    <property type="interactions" value="123"/>
</dbReference>
<reference evidence="13 14" key="1">
    <citation type="journal article" date="2016" name="Sci. Rep.">
        <title>Insights into Adaptations to a Near-Obligate Nematode Endoparasitic Lifestyle from the Finished Genome of Drechmeria coniospora.</title>
        <authorList>
            <person name="Zhang L."/>
            <person name="Zhou Z."/>
            <person name="Guo Q."/>
            <person name="Fokkens L."/>
            <person name="Miskei M."/>
            <person name="Pocsi I."/>
            <person name="Zhang W."/>
            <person name="Chen M."/>
            <person name="Wang L."/>
            <person name="Sun Y."/>
            <person name="Donzelli B.G."/>
            <person name="Gibson D.M."/>
            <person name="Nelson D.R."/>
            <person name="Luo J.G."/>
            <person name="Rep M."/>
            <person name="Liu H."/>
            <person name="Yang S."/>
            <person name="Wang J."/>
            <person name="Krasnoff S.B."/>
            <person name="Xu Y."/>
            <person name="Molnar I."/>
            <person name="Lin M."/>
        </authorList>
    </citation>
    <scope>NUCLEOTIDE SEQUENCE [LARGE SCALE GENOMIC DNA]</scope>
    <source>
        <strain evidence="13 14">ARSEF 6962</strain>
    </source>
</reference>
<dbReference type="InterPro" id="IPR001568">
    <property type="entry name" value="RNase_T2-like"/>
</dbReference>
<sequence>MTFLRTLAPLAALSTGALAGPKSCPSDTPLSCHNNTIVADTCCFIPAGQLLLTQFWDARPATGPSDSWTIHGLWPDHCDGTYPAKCDPSREYDDIGSLVSEQTLAYMNKYWKDNRGDDESFWQHEWNKHGTCVSTLEPRCYGDYQPKEEVGAYFDRTVALFKTLPTYEWLAEAGIKPSASKKYDIDAIQEVLERKHGAKVTLGCKGKVLNEVWYHFNVRGSLQEGKFVAAMPDGTKSTCPPRVQYEPKGRRRSIRAPELDEIHA</sequence>